<sequence>MIFRQITHDDLGCASYLIGDDSAGVACVVDPKLEIDEYLQLARYFGVSIEHILETHNHADHVSGHGRLAAATGAQIHIHRLAEPDYEHHAFDDGWELELGDVRVRALHTPGHRPEHTAFLLFDDGRDPDRPWAALTGDTLFVGDVARPDLAVDKDEGARGIFRSLQAKLLSLPADVEVWPGHLGGSMCGGPGMDMKISSTIGYERAENTALAIDDEDAFVADALAKLGPQPPYFQAIVAINRGPLYRDGAQGHPLTPRQVESALADGALLVDMRTDQQFDEAHTPGSVCITALRAGFGTKLAWLADRDRDVVLIGRDDHDARAAVDLAQAVGITRIGGYLARCMTSWREERRPVDRITRMTIEQLHDLWSPTGSLQLVDVRERSEWDAGHIPGSHFCAYHDLKQLPESVDRGQPVAVICGSGQRAATGASLVQRAGVSDVIHIIDGGVPRWGRNGWSFAPGATSPSFKAA</sequence>
<keyword evidence="1" id="KW-0479">Metal-binding</keyword>
<dbReference type="CDD" id="cd00158">
    <property type="entry name" value="RHOD"/>
    <property type="match status" value="2"/>
</dbReference>
<name>A0ABY5E041_9ACTN</name>
<proteinExistence type="predicted"/>
<feature type="domain" description="Rhodanese" evidence="2">
    <location>
        <begin position="264"/>
        <end position="356"/>
    </location>
</feature>
<dbReference type="SUPFAM" id="SSF56281">
    <property type="entry name" value="Metallo-hydrolase/oxidoreductase"/>
    <property type="match status" value="1"/>
</dbReference>
<dbReference type="SMART" id="SM00450">
    <property type="entry name" value="RHOD"/>
    <property type="match status" value="2"/>
</dbReference>
<dbReference type="InterPro" id="IPR001279">
    <property type="entry name" value="Metallo-B-lactamas"/>
</dbReference>
<dbReference type="PANTHER" id="PTHR43084">
    <property type="entry name" value="PERSULFIDE DIOXYGENASE ETHE1"/>
    <property type="match status" value="1"/>
</dbReference>
<feature type="domain" description="Rhodanese" evidence="2">
    <location>
        <begin position="371"/>
        <end position="456"/>
    </location>
</feature>
<accession>A0ABY5E041</accession>
<organism evidence="3 4">
    <name type="scientific">Paraconexibacter antarcticus</name>
    <dbReference type="NCBI Taxonomy" id="2949664"/>
    <lineage>
        <taxon>Bacteria</taxon>
        <taxon>Bacillati</taxon>
        <taxon>Actinomycetota</taxon>
        <taxon>Thermoleophilia</taxon>
        <taxon>Solirubrobacterales</taxon>
        <taxon>Paraconexibacteraceae</taxon>
        <taxon>Paraconexibacter</taxon>
    </lineage>
</organism>
<dbReference type="Pfam" id="PF00753">
    <property type="entry name" value="Lactamase_B"/>
    <property type="match status" value="1"/>
</dbReference>
<gene>
    <name evidence="3" type="ORF">NBH00_11750</name>
</gene>
<evidence type="ECO:0000313" key="3">
    <source>
        <dbReference type="EMBL" id="UTI66856.1"/>
    </source>
</evidence>
<dbReference type="InterPro" id="IPR036866">
    <property type="entry name" value="RibonucZ/Hydroxyglut_hydro"/>
</dbReference>
<dbReference type="SUPFAM" id="SSF52821">
    <property type="entry name" value="Rhodanese/Cell cycle control phosphatase"/>
    <property type="match status" value="2"/>
</dbReference>
<dbReference type="PANTHER" id="PTHR43084:SF1">
    <property type="entry name" value="PERSULFIDE DIOXYGENASE ETHE1, MITOCHONDRIAL"/>
    <property type="match status" value="1"/>
</dbReference>
<dbReference type="InterPro" id="IPR001763">
    <property type="entry name" value="Rhodanese-like_dom"/>
</dbReference>
<evidence type="ECO:0000259" key="2">
    <source>
        <dbReference type="PROSITE" id="PS50206"/>
    </source>
</evidence>
<reference evidence="3 4" key="1">
    <citation type="submission" date="2022-06" db="EMBL/GenBank/DDBJ databases">
        <title>Paraconexibacter antarcticus.</title>
        <authorList>
            <person name="Kim C.S."/>
        </authorList>
    </citation>
    <scope>NUCLEOTIDE SEQUENCE [LARGE SCALE GENOMIC DNA]</scope>
    <source>
        <strain evidence="3 4">02-257</strain>
    </source>
</reference>
<dbReference type="PROSITE" id="PS50206">
    <property type="entry name" value="RHODANESE_3"/>
    <property type="match status" value="2"/>
</dbReference>
<evidence type="ECO:0000256" key="1">
    <source>
        <dbReference type="ARBA" id="ARBA00022723"/>
    </source>
</evidence>
<dbReference type="Pfam" id="PF00581">
    <property type="entry name" value="Rhodanese"/>
    <property type="match status" value="2"/>
</dbReference>
<dbReference type="SMART" id="SM00849">
    <property type="entry name" value="Lactamase_B"/>
    <property type="match status" value="1"/>
</dbReference>
<keyword evidence="4" id="KW-1185">Reference proteome</keyword>
<protein>
    <submittedName>
        <fullName evidence="3">MBL fold metallo-hydrolase</fullName>
    </submittedName>
</protein>
<dbReference type="Gene3D" id="3.40.250.10">
    <property type="entry name" value="Rhodanese-like domain"/>
    <property type="match status" value="2"/>
</dbReference>
<dbReference type="CDD" id="cd07724">
    <property type="entry name" value="POD-like_MBL-fold"/>
    <property type="match status" value="1"/>
</dbReference>
<dbReference type="RefSeq" id="WP_254573511.1">
    <property type="nucleotide sequence ID" value="NZ_CP098502.1"/>
</dbReference>
<evidence type="ECO:0000313" key="4">
    <source>
        <dbReference type="Proteomes" id="UP001056035"/>
    </source>
</evidence>
<dbReference type="Gene3D" id="3.60.15.10">
    <property type="entry name" value="Ribonuclease Z/Hydroxyacylglutathione hydrolase-like"/>
    <property type="match status" value="1"/>
</dbReference>
<dbReference type="EMBL" id="CP098502">
    <property type="protein sequence ID" value="UTI66856.1"/>
    <property type="molecule type" value="Genomic_DNA"/>
</dbReference>
<dbReference type="Proteomes" id="UP001056035">
    <property type="component" value="Chromosome"/>
</dbReference>
<dbReference type="InterPro" id="IPR036873">
    <property type="entry name" value="Rhodanese-like_dom_sf"/>
</dbReference>
<dbReference type="InterPro" id="IPR051682">
    <property type="entry name" value="Mito_Persulfide_Diox"/>
</dbReference>
<dbReference type="InterPro" id="IPR044528">
    <property type="entry name" value="POD-like_MBL-fold"/>
</dbReference>